<proteinExistence type="predicted"/>
<evidence type="ECO:0000313" key="2">
    <source>
        <dbReference type="Proteomes" id="UP000185491"/>
    </source>
</evidence>
<dbReference type="STRING" id="161895.CPHO_09235"/>
<name>A0A1L7D4D1_9CORY</name>
<dbReference type="KEGG" id="cpho:CPHO_09235"/>
<evidence type="ECO:0000313" key="1">
    <source>
        <dbReference type="EMBL" id="APT93036.1"/>
    </source>
</evidence>
<gene>
    <name evidence="1" type="ORF">CPHO_09235</name>
</gene>
<dbReference type="AlphaFoldDB" id="A0A1L7D4D1"/>
<sequence>MSNAEIQGINPAWPVDTSRDHIVTEIAAPFQGATSPYGDDLVLPMPAEKTGYVHPYTRINR</sequence>
<keyword evidence="2" id="KW-1185">Reference proteome</keyword>
<accession>A0A1L7D4D1</accession>
<dbReference type="OrthoDB" id="5191634at2"/>
<organism evidence="1 2">
    <name type="scientific">Corynebacterium phocae</name>
    <dbReference type="NCBI Taxonomy" id="161895"/>
    <lineage>
        <taxon>Bacteria</taxon>
        <taxon>Bacillati</taxon>
        <taxon>Actinomycetota</taxon>
        <taxon>Actinomycetes</taxon>
        <taxon>Mycobacteriales</taxon>
        <taxon>Corynebacteriaceae</taxon>
        <taxon>Corynebacterium</taxon>
    </lineage>
</organism>
<dbReference type="Proteomes" id="UP000185491">
    <property type="component" value="Chromosome"/>
</dbReference>
<dbReference type="RefSeq" id="WP_075735166.1">
    <property type="nucleotide sequence ID" value="NZ_CP009249.1"/>
</dbReference>
<reference evidence="1 2" key="1">
    <citation type="submission" date="2014-08" db="EMBL/GenBank/DDBJ databases">
        <title>Complete genome sequence of Corynebacterium phocae M408/89/1(T)(=DSM 44612(T)), isolated from the common seal (Phoca vitulina).</title>
        <authorList>
            <person name="Ruckert C."/>
            <person name="Albersmeier A."/>
            <person name="Winkler A."/>
            <person name="Kalinowski J."/>
        </authorList>
    </citation>
    <scope>NUCLEOTIDE SEQUENCE [LARGE SCALE GENOMIC DNA]</scope>
    <source>
        <strain evidence="1 2">M408/89/1</strain>
    </source>
</reference>
<dbReference type="EMBL" id="CP009249">
    <property type="protein sequence ID" value="APT93036.1"/>
    <property type="molecule type" value="Genomic_DNA"/>
</dbReference>
<protein>
    <submittedName>
        <fullName evidence="1">Uncharacterized protein</fullName>
    </submittedName>
</protein>